<protein>
    <submittedName>
        <fullName evidence="5">Transcriptional regulator GntR</fullName>
    </submittedName>
</protein>
<dbReference type="PRINTS" id="PR00035">
    <property type="entry name" value="HTHGNTR"/>
</dbReference>
<dbReference type="GeneID" id="64466226"/>
<keyword evidence="3" id="KW-0804">Transcription</keyword>
<dbReference type="AlphaFoldDB" id="A0A0P9LNY0"/>
<feature type="domain" description="HTH gntR-type" evidence="4">
    <location>
        <begin position="8"/>
        <end position="74"/>
    </location>
</feature>
<dbReference type="GO" id="GO:0003677">
    <property type="term" value="F:DNA binding"/>
    <property type="evidence" value="ECO:0007669"/>
    <property type="project" value="UniProtKB-KW"/>
</dbReference>
<dbReference type="Pfam" id="PF07702">
    <property type="entry name" value="UTRA"/>
    <property type="match status" value="1"/>
</dbReference>
<evidence type="ECO:0000256" key="3">
    <source>
        <dbReference type="ARBA" id="ARBA00023163"/>
    </source>
</evidence>
<reference evidence="10 11" key="2">
    <citation type="submission" date="2018-08" db="EMBL/GenBank/DDBJ databases">
        <title>Recombination of ecologically and evolutionarily significant loci maintains genetic cohesion in the Pseudomonas syringae species complex.</title>
        <authorList>
            <person name="Dillon M."/>
            <person name="Thakur S."/>
            <person name="Almeida R.N.D."/>
            <person name="Weir B.S."/>
            <person name="Guttman D.S."/>
        </authorList>
    </citation>
    <scope>NUCLEOTIDE SEQUENCE [LARGE SCALE GENOMIC DNA]</scope>
    <source>
        <strain evidence="7 10">ICMP 15201</strain>
        <strain evidence="8 11">ICMP 15203</strain>
        <strain evidence="6 12">ICMP 2821</strain>
    </source>
</reference>
<dbReference type="Proteomes" id="UP000269335">
    <property type="component" value="Unassembled WGS sequence"/>
</dbReference>
<dbReference type="InterPro" id="IPR028978">
    <property type="entry name" value="Chorismate_lyase_/UTRA_dom_sf"/>
</dbReference>
<dbReference type="PANTHER" id="PTHR44846:SF16">
    <property type="entry name" value="TRANSCRIPTIONAL REGULATOR PHNF-RELATED"/>
    <property type="match status" value="1"/>
</dbReference>
<dbReference type="InterPro" id="IPR036388">
    <property type="entry name" value="WH-like_DNA-bd_sf"/>
</dbReference>
<dbReference type="Pfam" id="PF00392">
    <property type="entry name" value="GntR"/>
    <property type="match status" value="1"/>
</dbReference>
<reference evidence="5 9" key="1">
    <citation type="submission" date="2015-09" db="EMBL/GenBank/DDBJ databases">
        <title>Genome announcement of multiple Pseudomonas syringae strains.</title>
        <authorList>
            <person name="Thakur S."/>
            <person name="Wang P.W."/>
            <person name="Gong Y."/>
            <person name="Weir B.S."/>
            <person name="Guttman D.S."/>
        </authorList>
    </citation>
    <scope>NUCLEOTIDE SEQUENCE [LARGE SCALE GENOMIC DNA]</scope>
    <source>
        <strain evidence="5 9">ICMP2823</strain>
    </source>
</reference>
<dbReference type="Proteomes" id="UP000281372">
    <property type="component" value="Unassembled WGS sequence"/>
</dbReference>
<evidence type="ECO:0000313" key="5">
    <source>
        <dbReference type="EMBL" id="KPW79824.1"/>
    </source>
</evidence>
<dbReference type="Gene3D" id="3.40.1410.10">
    <property type="entry name" value="Chorismate lyase-like"/>
    <property type="match status" value="1"/>
</dbReference>
<dbReference type="EMBL" id="RBPJ01000345">
    <property type="protein sequence ID" value="RMN86754.1"/>
    <property type="molecule type" value="Genomic_DNA"/>
</dbReference>
<keyword evidence="1" id="KW-0805">Transcription regulation</keyword>
<gene>
    <name evidence="5" type="ORF">ALO81_00550</name>
    <name evidence="8" type="ORF">ALQ51_02466</name>
    <name evidence="7" type="ORF">ALQ53_02722</name>
    <name evidence="6" type="ORF">ALQ64_02308</name>
</gene>
<evidence type="ECO:0000313" key="11">
    <source>
        <dbReference type="Proteomes" id="UP000270524"/>
    </source>
</evidence>
<dbReference type="Gene3D" id="1.10.10.10">
    <property type="entry name" value="Winged helix-like DNA-binding domain superfamily/Winged helix DNA-binding domain"/>
    <property type="match status" value="1"/>
</dbReference>
<dbReference type="SUPFAM" id="SSF46785">
    <property type="entry name" value="Winged helix' DNA-binding domain"/>
    <property type="match status" value="1"/>
</dbReference>
<dbReference type="PROSITE" id="PS50949">
    <property type="entry name" value="HTH_GNTR"/>
    <property type="match status" value="1"/>
</dbReference>
<dbReference type="InterPro" id="IPR036390">
    <property type="entry name" value="WH_DNA-bd_sf"/>
</dbReference>
<dbReference type="InterPro" id="IPR012702">
    <property type="entry name" value="CP_lyase_PhnF"/>
</dbReference>
<dbReference type="SUPFAM" id="SSF64288">
    <property type="entry name" value="Chorismate lyase-like"/>
    <property type="match status" value="1"/>
</dbReference>
<evidence type="ECO:0000259" key="4">
    <source>
        <dbReference type="PROSITE" id="PS50949"/>
    </source>
</evidence>
<evidence type="ECO:0000313" key="7">
    <source>
        <dbReference type="EMBL" id="RMN77780.1"/>
    </source>
</evidence>
<dbReference type="InterPro" id="IPR000524">
    <property type="entry name" value="Tscrpt_reg_HTH_GntR"/>
</dbReference>
<keyword evidence="2" id="KW-0238">DNA-binding</keyword>
<comment type="caution">
    <text evidence="5">The sequence shown here is derived from an EMBL/GenBank/DDBJ whole genome shotgun (WGS) entry which is preliminary data.</text>
</comment>
<dbReference type="InterPro" id="IPR050679">
    <property type="entry name" value="Bact_HTH_transcr_reg"/>
</dbReference>
<dbReference type="CDD" id="cd07377">
    <property type="entry name" value="WHTH_GntR"/>
    <property type="match status" value="1"/>
</dbReference>
<dbReference type="Proteomes" id="UP000050564">
    <property type="component" value="Unassembled WGS sequence"/>
</dbReference>
<sequence>MQLSRQASPMYRELANTLREELATYQPGDFLPAEFQLAERFSVNRHTIRRAVDELVREGSVLRRQGKGTQVLERPLIYPMQADSAYSKSWSAQGLGVEAILLRRRDCEATREDALHLGLEEQAPLIELQTLRKLDGQAVSLIFHRYSARYSELLADYKGGSVRQYLAERELPLSRVQSLIGARLPSREEAGWLLMPRHMPALTVLTVSCDAAGQPVELSRSVSRADRFQYQVKTPLATPIKTT</sequence>
<evidence type="ECO:0000256" key="1">
    <source>
        <dbReference type="ARBA" id="ARBA00023015"/>
    </source>
</evidence>
<dbReference type="NCBIfam" id="TIGR02325">
    <property type="entry name" value="C_P_lyase_phnF"/>
    <property type="match status" value="1"/>
</dbReference>
<evidence type="ECO:0000313" key="6">
    <source>
        <dbReference type="EMBL" id="RMN18792.1"/>
    </source>
</evidence>
<dbReference type="RefSeq" id="WP_042912918.1">
    <property type="nucleotide sequence ID" value="NZ_CP178532.1"/>
</dbReference>
<evidence type="ECO:0000256" key="2">
    <source>
        <dbReference type="ARBA" id="ARBA00023125"/>
    </source>
</evidence>
<evidence type="ECO:0000313" key="12">
    <source>
        <dbReference type="Proteomes" id="UP000281372"/>
    </source>
</evidence>
<dbReference type="Proteomes" id="UP000270524">
    <property type="component" value="Unassembled WGS sequence"/>
</dbReference>
<dbReference type="InterPro" id="IPR011663">
    <property type="entry name" value="UTRA"/>
</dbReference>
<organism evidence="5 9">
    <name type="scientific">Pseudomonas cannabina</name>
    <dbReference type="NCBI Taxonomy" id="86840"/>
    <lineage>
        <taxon>Bacteria</taxon>
        <taxon>Pseudomonadati</taxon>
        <taxon>Pseudomonadota</taxon>
        <taxon>Gammaproteobacteria</taxon>
        <taxon>Pseudomonadales</taxon>
        <taxon>Pseudomonadaceae</taxon>
        <taxon>Pseudomonas</taxon>
    </lineage>
</organism>
<dbReference type="GO" id="GO:0003700">
    <property type="term" value="F:DNA-binding transcription factor activity"/>
    <property type="evidence" value="ECO:0007669"/>
    <property type="project" value="InterPro"/>
</dbReference>
<evidence type="ECO:0000313" key="9">
    <source>
        <dbReference type="Proteomes" id="UP000050564"/>
    </source>
</evidence>
<evidence type="ECO:0000313" key="8">
    <source>
        <dbReference type="EMBL" id="RMN86754.1"/>
    </source>
</evidence>
<dbReference type="PATRIC" id="fig|86840.3.peg.849"/>
<dbReference type="PANTHER" id="PTHR44846">
    <property type="entry name" value="MANNOSYL-D-GLYCERATE TRANSPORT/METABOLISM SYSTEM REPRESSOR MNGR-RELATED"/>
    <property type="match status" value="1"/>
</dbReference>
<dbReference type="EMBL" id="RBOW01000945">
    <property type="protein sequence ID" value="RMN18792.1"/>
    <property type="molecule type" value="Genomic_DNA"/>
</dbReference>
<evidence type="ECO:0000313" key="10">
    <source>
        <dbReference type="Proteomes" id="UP000269335"/>
    </source>
</evidence>
<dbReference type="SMART" id="SM00345">
    <property type="entry name" value="HTH_GNTR"/>
    <property type="match status" value="1"/>
</dbReference>
<dbReference type="SMART" id="SM00866">
    <property type="entry name" value="UTRA"/>
    <property type="match status" value="1"/>
</dbReference>
<accession>A0A0P9LNY0</accession>
<dbReference type="EMBL" id="RBPH01000224">
    <property type="protein sequence ID" value="RMN77780.1"/>
    <property type="molecule type" value="Genomic_DNA"/>
</dbReference>
<name>A0A0P9LNY0_PSECA</name>
<dbReference type="EMBL" id="LJPX01000095">
    <property type="protein sequence ID" value="KPW79824.1"/>
    <property type="molecule type" value="Genomic_DNA"/>
</dbReference>
<proteinExistence type="predicted"/>